<comment type="caution">
    <text evidence="1">The sequence shown here is derived from an EMBL/GenBank/DDBJ whole genome shotgun (WGS) entry which is preliminary data.</text>
</comment>
<sequence length="189" mass="21834">MKKLLFLIIVTAFIGSLFIGFVMNTDYKATGSDKSSDLYKGTSLKIAIIGAAPNVKEDQINFHEIKLSEVVDFPKNKYNAIFIMEENLAEAADKKYRNAYRSLEVPVFFVGSKASHMPFINMENQISYKEYVDRVNDNQHFITGLWYPKSKDTFKAFKFGYPVENDEYQRDKVQEVYSSVFKKIESILQ</sequence>
<accession>A0A0A2TB72</accession>
<protein>
    <submittedName>
        <fullName evidence="1">Uncharacterized protein</fullName>
    </submittedName>
</protein>
<proteinExistence type="predicted"/>
<reference evidence="1 2" key="1">
    <citation type="journal article" date="2015" name="Stand. Genomic Sci.">
        <title>High quality draft genome sequence of the moderately halophilic bacterium Pontibacillus yanchengensis Y32(T) and comparison among Pontibacillus genomes.</title>
        <authorList>
            <person name="Huang J."/>
            <person name="Qiao Z.X."/>
            <person name="Tang J.W."/>
            <person name="Wang G."/>
        </authorList>
    </citation>
    <scope>NUCLEOTIDE SEQUENCE [LARGE SCALE GENOMIC DNA]</scope>
    <source>
        <strain evidence="1 2">Y32</strain>
    </source>
</reference>
<dbReference type="OrthoDB" id="2454533at2"/>
<dbReference type="RefSeq" id="WP_036822282.1">
    <property type="nucleotide sequence ID" value="NZ_AVBF01000053.1"/>
</dbReference>
<dbReference type="Proteomes" id="UP000030147">
    <property type="component" value="Unassembled WGS sequence"/>
</dbReference>
<gene>
    <name evidence="1" type="ORF">N782_17705</name>
</gene>
<dbReference type="EMBL" id="AVBF01000053">
    <property type="protein sequence ID" value="KGP71673.1"/>
    <property type="molecule type" value="Genomic_DNA"/>
</dbReference>
<evidence type="ECO:0000313" key="1">
    <source>
        <dbReference type="EMBL" id="KGP71673.1"/>
    </source>
</evidence>
<dbReference type="eggNOG" id="ENOG5030CGE">
    <property type="taxonomic scope" value="Bacteria"/>
</dbReference>
<name>A0A0A2TB72_9BACI</name>
<dbReference type="AlphaFoldDB" id="A0A0A2TB72"/>
<keyword evidence="2" id="KW-1185">Reference proteome</keyword>
<evidence type="ECO:0000313" key="2">
    <source>
        <dbReference type="Proteomes" id="UP000030147"/>
    </source>
</evidence>
<organism evidence="1 2">
    <name type="scientific">Pontibacillus yanchengensis Y32</name>
    <dbReference type="NCBI Taxonomy" id="1385514"/>
    <lineage>
        <taxon>Bacteria</taxon>
        <taxon>Bacillati</taxon>
        <taxon>Bacillota</taxon>
        <taxon>Bacilli</taxon>
        <taxon>Bacillales</taxon>
        <taxon>Bacillaceae</taxon>
        <taxon>Pontibacillus</taxon>
    </lineage>
</organism>